<keyword evidence="3" id="KW-1185">Reference proteome</keyword>
<organism evidence="2 3">
    <name type="scientific">Dreissena polymorpha</name>
    <name type="common">Zebra mussel</name>
    <name type="synonym">Mytilus polymorpha</name>
    <dbReference type="NCBI Taxonomy" id="45954"/>
    <lineage>
        <taxon>Eukaryota</taxon>
        <taxon>Metazoa</taxon>
        <taxon>Spiralia</taxon>
        <taxon>Lophotrochozoa</taxon>
        <taxon>Mollusca</taxon>
        <taxon>Bivalvia</taxon>
        <taxon>Autobranchia</taxon>
        <taxon>Heteroconchia</taxon>
        <taxon>Euheterodonta</taxon>
        <taxon>Imparidentia</taxon>
        <taxon>Neoheterodontei</taxon>
        <taxon>Myida</taxon>
        <taxon>Dreissenoidea</taxon>
        <taxon>Dreissenidae</taxon>
        <taxon>Dreissena</taxon>
    </lineage>
</organism>
<dbReference type="PANTHER" id="PTHR11258:SF11">
    <property type="entry name" value="C2H2-TYPE DOMAIN-CONTAINING PROTEIN"/>
    <property type="match status" value="1"/>
</dbReference>
<evidence type="ECO:0000313" key="2">
    <source>
        <dbReference type="EMBL" id="KAH3834301.1"/>
    </source>
</evidence>
<dbReference type="GO" id="GO:0005829">
    <property type="term" value="C:cytosol"/>
    <property type="evidence" value="ECO:0007669"/>
    <property type="project" value="TreeGrafter"/>
</dbReference>
<dbReference type="Gene3D" id="1.10.1410.20">
    <property type="entry name" value="2'-5'-oligoadenylate synthetase 1, domain 2"/>
    <property type="match status" value="1"/>
</dbReference>
<dbReference type="GO" id="GO:0003725">
    <property type="term" value="F:double-stranded RNA binding"/>
    <property type="evidence" value="ECO:0007669"/>
    <property type="project" value="TreeGrafter"/>
</dbReference>
<sequence>MELVVMHAWNNAGSPSTSFSMVRALHAVLTSLVNHRQFMATFPRQMKYSSVKLETCLQRRRPPYIMDPTNPFNDMYHGLFDTAWDWNDVATEASTWLRHPLFRGVTGTNSRW</sequence>
<dbReference type="GO" id="GO:0016020">
    <property type="term" value="C:membrane"/>
    <property type="evidence" value="ECO:0007669"/>
    <property type="project" value="TreeGrafter"/>
</dbReference>
<comment type="caution">
    <text evidence="2">The sequence shown here is derived from an EMBL/GenBank/DDBJ whole genome shotgun (WGS) entry which is preliminary data.</text>
</comment>
<dbReference type="EMBL" id="JAIWYP010000004">
    <property type="protein sequence ID" value="KAH3834301.1"/>
    <property type="molecule type" value="Genomic_DNA"/>
</dbReference>
<dbReference type="SUPFAM" id="SSF81631">
    <property type="entry name" value="PAP/OAS1 substrate-binding domain"/>
    <property type="match status" value="1"/>
</dbReference>
<gene>
    <name evidence="2" type="ORF">DPMN_107621</name>
</gene>
<name>A0A9D4QK44_DREPO</name>
<accession>A0A9D4QK44</accession>
<dbReference type="InterPro" id="IPR018952">
    <property type="entry name" value="2-5-oligoAdlate_synth_1_dom2/C"/>
</dbReference>
<feature type="domain" description="2'-5'-oligoadenylate synthetase 1" evidence="1">
    <location>
        <begin position="1"/>
        <end position="107"/>
    </location>
</feature>
<reference evidence="2" key="2">
    <citation type="submission" date="2020-11" db="EMBL/GenBank/DDBJ databases">
        <authorList>
            <person name="McCartney M.A."/>
            <person name="Auch B."/>
            <person name="Kono T."/>
            <person name="Mallez S."/>
            <person name="Becker A."/>
            <person name="Gohl D.M."/>
            <person name="Silverstein K.A.T."/>
            <person name="Koren S."/>
            <person name="Bechman K.B."/>
            <person name="Herman A."/>
            <person name="Abrahante J.E."/>
            <person name="Garbe J."/>
        </authorList>
    </citation>
    <scope>NUCLEOTIDE SEQUENCE</scope>
    <source>
        <strain evidence="2">Duluth1</strain>
        <tissue evidence="2">Whole animal</tissue>
    </source>
</reference>
<protein>
    <recommendedName>
        <fullName evidence="1">2'-5'-oligoadenylate synthetase 1 domain-containing protein</fullName>
    </recommendedName>
</protein>
<dbReference type="Proteomes" id="UP000828390">
    <property type="component" value="Unassembled WGS sequence"/>
</dbReference>
<dbReference type="AlphaFoldDB" id="A0A9D4QK44"/>
<evidence type="ECO:0000313" key="3">
    <source>
        <dbReference type="Proteomes" id="UP000828390"/>
    </source>
</evidence>
<dbReference type="GO" id="GO:0001730">
    <property type="term" value="F:2'-5'-oligoadenylate synthetase activity"/>
    <property type="evidence" value="ECO:0007669"/>
    <property type="project" value="TreeGrafter"/>
</dbReference>
<reference evidence="2" key="1">
    <citation type="journal article" date="2019" name="bioRxiv">
        <title>The Genome of the Zebra Mussel, Dreissena polymorpha: A Resource for Invasive Species Research.</title>
        <authorList>
            <person name="McCartney M.A."/>
            <person name="Auch B."/>
            <person name="Kono T."/>
            <person name="Mallez S."/>
            <person name="Zhang Y."/>
            <person name="Obille A."/>
            <person name="Becker A."/>
            <person name="Abrahante J.E."/>
            <person name="Garbe J."/>
            <person name="Badalamenti J.P."/>
            <person name="Herman A."/>
            <person name="Mangelson H."/>
            <person name="Liachko I."/>
            <person name="Sullivan S."/>
            <person name="Sone E.D."/>
            <person name="Koren S."/>
            <person name="Silverstein K.A.T."/>
            <person name="Beckman K.B."/>
            <person name="Gohl D.M."/>
        </authorList>
    </citation>
    <scope>NUCLEOTIDE SEQUENCE</scope>
    <source>
        <strain evidence="2">Duluth1</strain>
        <tissue evidence="2">Whole animal</tissue>
    </source>
</reference>
<dbReference type="Pfam" id="PF10421">
    <property type="entry name" value="OAS1_C"/>
    <property type="match status" value="1"/>
</dbReference>
<dbReference type="PANTHER" id="PTHR11258">
    <property type="entry name" value="2-5 OLIGOADENYLATE SYNTHETASE"/>
    <property type="match status" value="1"/>
</dbReference>
<dbReference type="GO" id="GO:0005654">
    <property type="term" value="C:nucleoplasm"/>
    <property type="evidence" value="ECO:0007669"/>
    <property type="project" value="TreeGrafter"/>
</dbReference>
<proteinExistence type="predicted"/>
<evidence type="ECO:0000259" key="1">
    <source>
        <dbReference type="Pfam" id="PF10421"/>
    </source>
</evidence>